<evidence type="ECO:0000256" key="2">
    <source>
        <dbReference type="SAM" id="SignalP"/>
    </source>
</evidence>
<dbReference type="SMART" id="SM00257">
    <property type="entry name" value="LysM"/>
    <property type="match status" value="2"/>
</dbReference>
<dbReference type="STRING" id="670154.SAMN04488002_2991"/>
<feature type="domain" description="LysM" evidence="3">
    <location>
        <begin position="72"/>
        <end position="116"/>
    </location>
</feature>
<name>A0A1I6HGY7_9RHOB</name>
<proteinExistence type="predicted"/>
<dbReference type="SUPFAM" id="SSF51261">
    <property type="entry name" value="Duplicated hybrid motif"/>
    <property type="match status" value="1"/>
</dbReference>
<accession>A0A1I6HGY7</accession>
<reference evidence="5" key="1">
    <citation type="submission" date="2016-10" db="EMBL/GenBank/DDBJ databases">
        <authorList>
            <person name="Varghese N."/>
            <person name="Submissions S."/>
        </authorList>
    </citation>
    <scope>NUCLEOTIDE SEQUENCE [LARGE SCALE GENOMIC DNA]</scope>
    <source>
        <strain evidence="5">DSM 26921</strain>
    </source>
</reference>
<organism evidence="4 5">
    <name type="scientific">Litoreibacter janthinus</name>
    <dbReference type="NCBI Taxonomy" id="670154"/>
    <lineage>
        <taxon>Bacteria</taxon>
        <taxon>Pseudomonadati</taxon>
        <taxon>Pseudomonadota</taxon>
        <taxon>Alphaproteobacteria</taxon>
        <taxon>Rhodobacterales</taxon>
        <taxon>Roseobacteraceae</taxon>
        <taxon>Litoreibacter</taxon>
    </lineage>
</organism>
<feature type="domain" description="LysM" evidence="3">
    <location>
        <begin position="167"/>
        <end position="211"/>
    </location>
</feature>
<evidence type="ECO:0000313" key="4">
    <source>
        <dbReference type="EMBL" id="SFR53638.1"/>
    </source>
</evidence>
<feature type="compositionally biased region" description="Basic and acidic residues" evidence="1">
    <location>
        <begin position="159"/>
        <end position="168"/>
    </location>
</feature>
<dbReference type="PANTHER" id="PTHR21666">
    <property type="entry name" value="PEPTIDASE-RELATED"/>
    <property type="match status" value="1"/>
</dbReference>
<dbReference type="InterPro" id="IPR050570">
    <property type="entry name" value="Cell_wall_metabolism_enzyme"/>
</dbReference>
<feature type="signal peptide" evidence="2">
    <location>
        <begin position="1"/>
        <end position="21"/>
    </location>
</feature>
<dbReference type="Pfam" id="PF01551">
    <property type="entry name" value="Peptidase_M23"/>
    <property type="match status" value="1"/>
</dbReference>
<protein>
    <submittedName>
        <fullName evidence="4">Murein DD-endopeptidase MepM and murein hydrolase activator NlpD, contain LysM domain</fullName>
    </submittedName>
</protein>
<evidence type="ECO:0000256" key="1">
    <source>
        <dbReference type="SAM" id="MobiDB-lite"/>
    </source>
</evidence>
<dbReference type="CDD" id="cd12797">
    <property type="entry name" value="M23_peptidase"/>
    <property type="match status" value="1"/>
</dbReference>
<dbReference type="AlphaFoldDB" id="A0A1I6HGY7"/>
<dbReference type="Gene3D" id="3.10.350.10">
    <property type="entry name" value="LysM domain"/>
    <property type="match status" value="2"/>
</dbReference>
<dbReference type="Proteomes" id="UP000199658">
    <property type="component" value="Unassembled WGS sequence"/>
</dbReference>
<keyword evidence="2" id="KW-0732">Signal</keyword>
<feature type="compositionally biased region" description="Polar residues" evidence="1">
    <location>
        <begin position="45"/>
        <end position="59"/>
    </location>
</feature>
<gene>
    <name evidence="4" type="ORF">SAMN04488002_2991</name>
</gene>
<feature type="region of interest" description="Disordered" evidence="1">
    <location>
        <begin position="231"/>
        <end position="250"/>
    </location>
</feature>
<dbReference type="InterPro" id="IPR011055">
    <property type="entry name" value="Dup_hybrid_motif"/>
</dbReference>
<dbReference type="OrthoDB" id="9795421at2"/>
<dbReference type="GO" id="GO:0004222">
    <property type="term" value="F:metalloendopeptidase activity"/>
    <property type="evidence" value="ECO:0007669"/>
    <property type="project" value="TreeGrafter"/>
</dbReference>
<dbReference type="InterPro" id="IPR016047">
    <property type="entry name" value="M23ase_b-sheet_dom"/>
</dbReference>
<feature type="region of interest" description="Disordered" evidence="1">
    <location>
        <begin position="44"/>
        <end position="65"/>
    </location>
</feature>
<evidence type="ECO:0000313" key="5">
    <source>
        <dbReference type="Proteomes" id="UP000199658"/>
    </source>
</evidence>
<dbReference type="PROSITE" id="PS51782">
    <property type="entry name" value="LYSM"/>
    <property type="match status" value="2"/>
</dbReference>
<feature type="chain" id="PRO_5011636407" evidence="2">
    <location>
        <begin position="22"/>
        <end position="393"/>
    </location>
</feature>
<dbReference type="PROSITE" id="PS51257">
    <property type="entry name" value="PROKAR_LIPOPROTEIN"/>
    <property type="match status" value="1"/>
</dbReference>
<dbReference type="CDD" id="cd00118">
    <property type="entry name" value="LysM"/>
    <property type="match status" value="2"/>
</dbReference>
<dbReference type="RefSeq" id="WP_090218317.1">
    <property type="nucleotide sequence ID" value="NZ_FOYO01000001.1"/>
</dbReference>
<dbReference type="Pfam" id="PF01476">
    <property type="entry name" value="LysM"/>
    <property type="match status" value="2"/>
</dbReference>
<dbReference type="PANTHER" id="PTHR21666:SF270">
    <property type="entry name" value="MUREIN HYDROLASE ACTIVATOR ENVC"/>
    <property type="match status" value="1"/>
</dbReference>
<evidence type="ECO:0000259" key="3">
    <source>
        <dbReference type="PROSITE" id="PS51782"/>
    </source>
</evidence>
<sequence length="393" mass="40863">MRNRRFSKLLPIVALGFGLSACDGQIGQSIANLDLDLRGTAGGLDTSSAARQATGTRPSPDTRGVISYPNYQVAVAERGDTVSSVASRIGVNAQELASYNGLRPDDKLNKGEVLALRGTVSTTTPTTGTETRPLDITQIATTAIGRAPQSQINQASASKRIDGPEPIRHQVGRGETAYSIARLYNVSARSLAEWNGLGPDLEVREGQYLLIPVAKDGSPTVKSPVQETAVVAPGAGSPTPQPPSATKPLPAEKIAPKVTPAAAPAATPAAPQAAASKTAKLLTPVSGSVLRPYKKRSNEGIDIAASTGTAVKAAADGEVAAITRDTDQVPILVLRHSGNLLTVYANISDITVKKGDKVSRGKTIAKVGKGSPSFLHFEVREGFESVDPAPFLK</sequence>
<dbReference type="SUPFAM" id="SSF54106">
    <property type="entry name" value="LysM domain"/>
    <property type="match status" value="2"/>
</dbReference>
<dbReference type="InterPro" id="IPR018392">
    <property type="entry name" value="LysM"/>
</dbReference>
<keyword evidence="4" id="KW-0378">Hydrolase</keyword>
<keyword evidence="5" id="KW-1185">Reference proteome</keyword>
<feature type="region of interest" description="Disordered" evidence="1">
    <location>
        <begin position="149"/>
        <end position="169"/>
    </location>
</feature>
<dbReference type="EMBL" id="FOYO01000001">
    <property type="protein sequence ID" value="SFR53638.1"/>
    <property type="molecule type" value="Genomic_DNA"/>
</dbReference>
<dbReference type="InterPro" id="IPR036779">
    <property type="entry name" value="LysM_dom_sf"/>
</dbReference>
<dbReference type="Gene3D" id="2.70.70.10">
    <property type="entry name" value="Glucose Permease (Domain IIA)"/>
    <property type="match status" value="1"/>
</dbReference>